<accession>A0ABV8HBX8</accession>
<evidence type="ECO:0000256" key="3">
    <source>
        <dbReference type="ARBA" id="ARBA00022989"/>
    </source>
</evidence>
<feature type="domain" description="Methylamine utilisation protein MauE" evidence="6">
    <location>
        <begin position="22"/>
        <end position="149"/>
    </location>
</feature>
<keyword evidence="2 5" id="KW-0812">Transmembrane</keyword>
<evidence type="ECO:0000313" key="7">
    <source>
        <dbReference type="EMBL" id="MFC4028498.1"/>
    </source>
</evidence>
<name>A0ABV8HBX8_9FLAO</name>
<reference evidence="8" key="1">
    <citation type="journal article" date="2019" name="Int. J. Syst. Evol. Microbiol.">
        <title>The Global Catalogue of Microorganisms (GCM) 10K type strain sequencing project: providing services to taxonomists for standard genome sequencing and annotation.</title>
        <authorList>
            <consortium name="The Broad Institute Genomics Platform"/>
            <consortium name="The Broad Institute Genome Sequencing Center for Infectious Disease"/>
            <person name="Wu L."/>
            <person name="Ma J."/>
        </authorList>
    </citation>
    <scope>NUCLEOTIDE SEQUENCE [LARGE SCALE GENOMIC DNA]</scope>
    <source>
        <strain evidence="8">CECT 9128</strain>
    </source>
</reference>
<keyword evidence="3 5" id="KW-1133">Transmembrane helix</keyword>
<evidence type="ECO:0000256" key="4">
    <source>
        <dbReference type="ARBA" id="ARBA00023136"/>
    </source>
</evidence>
<evidence type="ECO:0000256" key="2">
    <source>
        <dbReference type="ARBA" id="ARBA00022692"/>
    </source>
</evidence>
<dbReference type="Pfam" id="PF07291">
    <property type="entry name" value="MauE"/>
    <property type="match status" value="1"/>
</dbReference>
<gene>
    <name evidence="7" type="ORF">ACFOS1_13865</name>
</gene>
<keyword evidence="8" id="KW-1185">Reference proteome</keyword>
<keyword evidence="4 5" id="KW-0472">Membrane</keyword>
<sequence length="155" mass="17880">MKPNSKNWRLRETRSRQQLFSYVSKVLLFYFVLLLTYTGISKITELKTLYTTLINAPLYLDNELATIGQWLIPISEIALALSISFKKTRKIGYLGITSLFILLSLYSGWINWFLPNKPCSCGGLISLLSWKQHVLFNLINLLLALTAWYITEPKD</sequence>
<feature type="transmembrane region" description="Helical" evidence="5">
    <location>
        <begin position="67"/>
        <end position="85"/>
    </location>
</feature>
<evidence type="ECO:0000256" key="5">
    <source>
        <dbReference type="SAM" id="Phobius"/>
    </source>
</evidence>
<proteinExistence type="predicted"/>
<evidence type="ECO:0000313" key="8">
    <source>
        <dbReference type="Proteomes" id="UP001595793"/>
    </source>
</evidence>
<protein>
    <submittedName>
        <fullName evidence="7">MauE/DoxX family redox-associated membrane protein</fullName>
    </submittedName>
</protein>
<dbReference type="RefSeq" id="WP_290232503.1">
    <property type="nucleotide sequence ID" value="NZ_JAUFPZ010000002.1"/>
</dbReference>
<comment type="caution">
    <text evidence="7">The sequence shown here is derived from an EMBL/GenBank/DDBJ whole genome shotgun (WGS) entry which is preliminary data.</text>
</comment>
<dbReference type="EMBL" id="JBHSAS010000010">
    <property type="protein sequence ID" value="MFC4028498.1"/>
    <property type="molecule type" value="Genomic_DNA"/>
</dbReference>
<feature type="transmembrane region" description="Helical" evidence="5">
    <location>
        <begin position="92"/>
        <end position="114"/>
    </location>
</feature>
<feature type="transmembrane region" description="Helical" evidence="5">
    <location>
        <begin position="134"/>
        <end position="151"/>
    </location>
</feature>
<evidence type="ECO:0000256" key="1">
    <source>
        <dbReference type="ARBA" id="ARBA00004141"/>
    </source>
</evidence>
<comment type="subcellular location">
    <subcellularLocation>
        <location evidence="1">Membrane</location>
        <topology evidence="1">Multi-pass membrane protein</topology>
    </subcellularLocation>
</comment>
<dbReference type="InterPro" id="IPR009908">
    <property type="entry name" value="Methylamine_util_MauE"/>
</dbReference>
<feature type="transmembrane region" description="Helical" evidence="5">
    <location>
        <begin position="20"/>
        <end position="40"/>
    </location>
</feature>
<dbReference type="Proteomes" id="UP001595793">
    <property type="component" value="Unassembled WGS sequence"/>
</dbReference>
<evidence type="ECO:0000259" key="6">
    <source>
        <dbReference type="Pfam" id="PF07291"/>
    </source>
</evidence>
<organism evidence="7 8">
    <name type="scientific">Zunongwangia endophytica</name>
    <dbReference type="NCBI Taxonomy" id="1808945"/>
    <lineage>
        <taxon>Bacteria</taxon>
        <taxon>Pseudomonadati</taxon>
        <taxon>Bacteroidota</taxon>
        <taxon>Flavobacteriia</taxon>
        <taxon>Flavobacteriales</taxon>
        <taxon>Flavobacteriaceae</taxon>
        <taxon>Zunongwangia</taxon>
    </lineage>
</organism>